<comment type="caution">
    <text evidence="1">The sequence shown here is derived from an EMBL/GenBank/DDBJ whole genome shotgun (WGS) entry which is preliminary data.</text>
</comment>
<proteinExistence type="predicted"/>
<sequence length="170" mass="18726">MAPRRNNPRVINGRMRAAKRNARSKKIKVALRRAPSSIGSYIASGVRTLTSFLPGQKVVRPTVDFILKTIGLVSAIALHNDDIIASTQIIGLTTRKILYYGDLLANCRNIGLQDLDSYGNPTLKLNFLTGRVLSMTIRVEPTAKTSERSGEWAMCLVPLKDAAVKQRYSA</sequence>
<dbReference type="EMBL" id="CAKXAJ010010376">
    <property type="protein sequence ID" value="CAH2211462.1"/>
    <property type="molecule type" value="Genomic_DNA"/>
</dbReference>
<accession>A0A8S4QPD6</accession>
<evidence type="ECO:0000313" key="1">
    <source>
        <dbReference type="EMBL" id="CAH2211462.1"/>
    </source>
</evidence>
<feature type="non-terminal residue" evidence="1">
    <location>
        <position position="170"/>
    </location>
</feature>
<organism evidence="1 2">
    <name type="scientific">Pararge aegeria aegeria</name>
    <dbReference type="NCBI Taxonomy" id="348720"/>
    <lineage>
        <taxon>Eukaryota</taxon>
        <taxon>Metazoa</taxon>
        <taxon>Ecdysozoa</taxon>
        <taxon>Arthropoda</taxon>
        <taxon>Hexapoda</taxon>
        <taxon>Insecta</taxon>
        <taxon>Pterygota</taxon>
        <taxon>Neoptera</taxon>
        <taxon>Endopterygota</taxon>
        <taxon>Lepidoptera</taxon>
        <taxon>Glossata</taxon>
        <taxon>Ditrysia</taxon>
        <taxon>Papilionoidea</taxon>
        <taxon>Nymphalidae</taxon>
        <taxon>Satyrinae</taxon>
        <taxon>Satyrini</taxon>
        <taxon>Parargina</taxon>
        <taxon>Pararge</taxon>
    </lineage>
</organism>
<name>A0A8S4QPD6_9NEOP</name>
<keyword evidence="2" id="KW-1185">Reference proteome</keyword>
<dbReference type="AlphaFoldDB" id="A0A8S4QPD6"/>
<evidence type="ECO:0000313" key="2">
    <source>
        <dbReference type="Proteomes" id="UP000838756"/>
    </source>
</evidence>
<dbReference type="OrthoDB" id="122438at2759"/>
<gene>
    <name evidence="1" type="primary">jg23699</name>
    <name evidence="1" type="ORF">PAEG_LOCUS3279</name>
</gene>
<protein>
    <submittedName>
        <fullName evidence="1">Jg23699 protein</fullName>
    </submittedName>
</protein>
<dbReference type="Proteomes" id="UP000838756">
    <property type="component" value="Unassembled WGS sequence"/>
</dbReference>
<reference evidence="1" key="1">
    <citation type="submission" date="2022-03" db="EMBL/GenBank/DDBJ databases">
        <authorList>
            <person name="Lindestad O."/>
        </authorList>
    </citation>
    <scope>NUCLEOTIDE SEQUENCE</scope>
</reference>